<feature type="region of interest" description="Disordered" evidence="6">
    <location>
        <begin position="144"/>
        <end position="193"/>
    </location>
</feature>
<keyword evidence="4 7" id="KW-0472">Membrane</keyword>
<name>A0ABR4C5H6_9HELO</name>
<dbReference type="PANTHER" id="PTHR37278:SF1">
    <property type="entry name" value="AUTOPHAGY-RELATED PROTEIN 33-RELATED"/>
    <property type="match status" value="1"/>
</dbReference>
<sequence length="235" mass="25090">MELSISTTNTSVTVRLLAQSFGSHHRIIAISAMASRTVSTLKFVGTISLGLLTGLSYSLTTLTLPTLLNLPSASSASKAFANLSSSSLLHLRTLAGVSSTSFLLAYLLSPRSQKHPYLLWTTLFVVSSTFTEYLIQPFTSKSSLSTRTQTTKPQPKKAPSRQMDASYEVLGASDRDSEGTVSGEEMDEDVNGEEVRSQVEGYLKVNIAKTVVAGIGFAMSTIGIWGDGAADLIIV</sequence>
<comment type="caution">
    <text evidence="8">The sequence shown here is derived from an EMBL/GenBank/DDBJ whole genome shotgun (WGS) entry which is preliminary data.</text>
</comment>
<evidence type="ECO:0000313" key="8">
    <source>
        <dbReference type="EMBL" id="KAL2064757.1"/>
    </source>
</evidence>
<comment type="subcellular location">
    <subcellularLocation>
        <location evidence="1">Membrane</location>
        <topology evidence="1">Multi-pass membrane protein</topology>
    </subcellularLocation>
</comment>
<evidence type="ECO:0000256" key="2">
    <source>
        <dbReference type="ARBA" id="ARBA00022692"/>
    </source>
</evidence>
<feature type="transmembrane region" description="Helical" evidence="7">
    <location>
        <begin position="117"/>
        <end position="135"/>
    </location>
</feature>
<reference evidence="8 9" key="1">
    <citation type="journal article" date="2024" name="Commun. Biol.">
        <title>Comparative genomic analysis of thermophilic fungi reveals convergent evolutionary adaptations and gene losses.</title>
        <authorList>
            <person name="Steindorff A.S."/>
            <person name="Aguilar-Pontes M.V."/>
            <person name="Robinson A.J."/>
            <person name="Andreopoulos B."/>
            <person name="LaButti K."/>
            <person name="Kuo A."/>
            <person name="Mondo S."/>
            <person name="Riley R."/>
            <person name="Otillar R."/>
            <person name="Haridas S."/>
            <person name="Lipzen A."/>
            <person name="Grimwood J."/>
            <person name="Schmutz J."/>
            <person name="Clum A."/>
            <person name="Reid I.D."/>
            <person name="Moisan M.C."/>
            <person name="Butler G."/>
            <person name="Nguyen T.T.M."/>
            <person name="Dewar K."/>
            <person name="Conant G."/>
            <person name="Drula E."/>
            <person name="Henrissat B."/>
            <person name="Hansel C."/>
            <person name="Singer S."/>
            <person name="Hutchinson M.I."/>
            <person name="de Vries R.P."/>
            <person name="Natvig D.O."/>
            <person name="Powell A.J."/>
            <person name="Tsang A."/>
            <person name="Grigoriev I.V."/>
        </authorList>
    </citation>
    <scope>NUCLEOTIDE SEQUENCE [LARGE SCALE GENOMIC DNA]</scope>
    <source>
        <strain evidence="8 9">CBS 494.80</strain>
    </source>
</reference>
<dbReference type="PANTHER" id="PTHR37278">
    <property type="entry name" value="AUTOPHAGY-RELATED PROTEIN 33-RELATED"/>
    <property type="match status" value="1"/>
</dbReference>
<protein>
    <submittedName>
        <fullName evidence="8">Uncharacterized protein</fullName>
    </submittedName>
</protein>
<dbReference type="InterPro" id="IPR051668">
    <property type="entry name" value="ATG33"/>
</dbReference>
<keyword evidence="9" id="KW-1185">Reference proteome</keyword>
<accession>A0ABR4C5H6</accession>
<evidence type="ECO:0000313" key="9">
    <source>
        <dbReference type="Proteomes" id="UP001595075"/>
    </source>
</evidence>
<feature type="transmembrane region" description="Helical" evidence="7">
    <location>
        <begin position="43"/>
        <end position="68"/>
    </location>
</feature>
<evidence type="ECO:0000256" key="7">
    <source>
        <dbReference type="SAM" id="Phobius"/>
    </source>
</evidence>
<evidence type="ECO:0000256" key="3">
    <source>
        <dbReference type="ARBA" id="ARBA00022989"/>
    </source>
</evidence>
<comment type="similarity">
    <text evidence="5">Belongs to the ATG33 family.</text>
</comment>
<organism evidence="8 9">
    <name type="scientific">Oculimacula yallundae</name>
    <dbReference type="NCBI Taxonomy" id="86028"/>
    <lineage>
        <taxon>Eukaryota</taxon>
        <taxon>Fungi</taxon>
        <taxon>Dikarya</taxon>
        <taxon>Ascomycota</taxon>
        <taxon>Pezizomycotina</taxon>
        <taxon>Leotiomycetes</taxon>
        <taxon>Helotiales</taxon>
        <taxon>Ploettnerulaceae</taxon>
        <taxon>Oculimacula</taxon>
    </lineage>
</organism>
<keyword evidence="3 7" id="KW-1133">Transmembrane helix</keyword>
<proteinExistence type="inferred from homology"/>
<feature type="transmembrane region" description="Helical" evidence="7">
    <location>
        <begin position="88"/>
        <end position="108"/>
    </location>
</feature>
<dbReference type="InterPro" id="IPR018247">
    <property type="entry name" value="EF_Hand_1_Ca_BS"/>
</dbReference>
<evidence type="ECO:0000256" key="6">
    <source>
        <dbReference type="SAM" id="MobiDB-lite"/>
    </source>
</evidence>
<evidence type="ECO:0000256" key="1">
    <source>
        <dbReference type="ARBA" id="ARBA00004141"/>
    </source>
</evidence>
<dbReference type="EMBL" id="JAZHXI010000013">
    <property type="protein sequence ID" value="KAL2064757.1"/>
    <property type="molecule type" value="Genomic_DNA"/>
</dbReference>
<dbReference type="Proteomes" id="UP001595075">
    <property type="component" value="Unassembled WGS sequence"/>
</dbReference>
<dbReference type="PROSITE" id="PS00018">
    <property type="entry name" value="EF_HAND_1"/>
    <property type="match status" value="1"/>
</dbReference>
<evidence type="ECO:0000256" key="5">
    <source>
        <dbReference type="ARBA" id="ARBA00038013"/>
    </source>
</evidence>
<gene>
    <name evidence="8" type="ORF">VTL71DRAFT_3896</name>
</gene>
<evidence type="ECO:0000256" key="4">
    <source>
        <dbReference type="ARBA" id="ARBA00023136"/>
    </source>
</evidence>
<keyword evidence="2 7" id="KW-0812">Transmembrane</keyword>